<dbReference type="GO" id="GO:0004497">
    <property type="term" value="F:monooxygenase activity"/>
    <property type="evidence" value="ECO:0007669"/>
    <property type="project" value="UniProtKB-KW"/>
</dbReference>
<dbReference type="PANTHER" id="PTHR24305">
    <property type="entry name" value="CYTOCHROME P450"/>
    <property type="match status" value="1"/>
</dbReference>
<dbReference type="PROSITE" id="PS00086">
    <property type="entry name" value="CYTOCHROME_P450"/>
    <property type="match status" value="1"/>
</dbReference>
<proteinExistence type="inferred from homology"/>
<keyword evidence="3 4" id="KW-0349">Heme</keyword>
<evidence type="ECO:0008006" key="7">
    <source>
        <dbReference type="Google" id="ProtNLM"/>
    </source>
</evidence>
<dbReference type="InterPro" id="IPR036396">
    <property type="entry name" value="Cyt_P450_sf"/>
</dbReference>
<keyword evidence="3 4" id="KW-0479">Metal-binding</keyword>
<dbReference type="GO" id="GO:0020037">
    <property type="term" value="F:heme binding"/>
    <property type="evidence" value="ECO:0007669"/>
    <property type="project" value="InterPro"/>
</dbReference>
<dbReference type="GO" id="GO:0005506">
    <property type="term" value="F:iron ion binding"/>
    <property type="evidence" value="ECO:0007669"/>
    <property type="project" value="InterPro"/>
</dbReference>
<dbReference type="EMBL" id="NPEV01000003">
    <property type="protein sequence ID" value="RAI29528.1"/>
    <property type="molecule type" value="Genomic_DNA"/>
</dbReference>
<dbReference type="SUPFAM" id="SSF48264">
    <property type="entry name" value="Cytochrome P450"/>
    <property type="match status" value="1"/>
</dbReference>
<keyword evidence="4" id="KW-0503">Monooxygenase</keyword>
<dbReference type="InterPro" id="IPR001128">
    <property type="entry name" value="Cyt_P450"/>
</dbReference>
<dbReference type="RefSeq" id="WP_111432691.1">
    <property type="nucleotide sequence ID" value="NZ_JACIGG010000012.1"/>
</dbReference>
<dbReference type="InterPro" id="IPR002401">
    <property type="entry name" value="Cyt_P450_E_grp-I"/>
</dbReference>
<dbReference type="Pfam" id="PF00067">
    <property type="entry name" value="p450"/>
    <property type="match status" value="1"/>
</dbReference>
<evidence type="ECO:0000256" key="4">
    <source>
        <dbReference type="RuleBase" id="RU000461"/>
    </source>
</evidence>
<gene>
    <name evidence="5" type="ORF">CH339_02445</name>
</gene>
<evidence type="ECO:0000256" key="3">
    <source>
        <dbReference type="PIRSR" id="PIRSR602401-1"/>
    </source>
</evidence>
<dbReference type="PANTHER" id="PTHR24305:SF166">
    <property type="entry name" value="CYTOCHROME P450 12A4, MITOCHONDRIAL-RELATED"/>
    <property type="match status" value="1"/>
</dbReference>
<keyword evidence="6" id="KW-1185">Reference proteome</keyword>
<comment type="caution">
    <text evidence="5">The sequence shown here is derived from an EMBL/GenBank/DDBJ whole genome shotgun (WGS) entry which is preliminary data.</text>
</comment>
<dbReference type="AlphaFoldDB" id="A0A327K2B2"/>
<feature type="binding site" description="axial binding residue" evidence="3">
    <location>
        <position position="406"/>
    </location>
    <ligand>
        <name>heme</name>
        <dbReference type="ChEBI" id="CHEBI:30413"/>
    </ligand>
    <ligandPart>
        <name>Fe</name>
        <dbReference type="ChEBI" id="CHEBI:18248"/>
    </ligandPart>
</feature>
<dbReference type="PRINTS" id="PR00463">
    <property type="entry name" value="EP450I"/>
</dbReference>
<evidence type="ECO:0000256" key="1">
    <source>
        <dbReference type="ARBA" id="ARBA00001971"/>
    </source>
</evidence>
<dbReference type="PRINTS" id="PR00385">
    <property type="entry name" value="P450"/>
</dbReference>
<dbReference type="Gene3D" id="1.10.630.10">
    <property type="entry name" value="Cytochrome P450"/>
    <property type="match status" value="1"/>
</dbReference>
<sequence length="458" mass="50384">MDDVHGRSPVRPAAPVPPTRNLRLLSALRALRANPITLFPRQAYVEPVLALGRGRRSILLVNDPCTIGHVLVDNAGNYVKSRLQQDVLAPGLGEGLLTAEGARWQATRRITAPLFSPRAVATLLEDMRSCALAMRDRWLARPQPGETVDLAAEFQRLTYEVVSRTLFSGALDADRAGVHAEMAVYFDSIGRLDLSGVLGLPGWWPRPAHHRAAPAIRSLRQQIKAAVSARLGDEEHEREDLLERLSRAADPATGQMLSAGQVVDNVLTFLAAGHETTANALSWIAYLLSLDPAAEAAVVDEIAACAPMGIADARALDRLSFTRAVINEALRLYPPAPFIGREAIEDDRICGREIRPGAQILIAPWVVHRHRAHWSEPDMFRPQRFLDDCGDRRRPFLPFGLGPRICIGQRFAMQEMLIVLSAILPAFRFEPVDPDRVFPLARVTLSPAGGLPVRLVPR</sequence>
<comment type="similarity">
    <text evidence="2 4">Belongs to the cytochrome P450 family.</text>
</comment>
<dbReference type="GO" id="GO:0016705">
    <property type="term" value="F:oxidoreductase activity, acting on paired donors, with incorporation or reduction of molecular oxygen"/>
    <property type="evidence" value="ECO:0007669"/>
    <property type="project" value="InterPro"/>
</dbReference>
<keyword evidence="3 4" id="KW-0408">Iron</keyword>
<dbReference type="InterPro" id="IPR017972">
    <property type="entry name" value="Cyt_P450_CS"/>
</dbReference>
<reference evidence="5 6" key="1">
    <citation type="submission" date="2017-07" db="EMBL/GenBank/DDBJ databases">
        <title>Draft Genome Sequences of Select Purple Nonsulfur Bacteria.</title>
        <authorList>
            <person name="Lasarre B."/>
            <person name="Mckinlay J.B."/>
        </authorList>
    </citation>
    <scope>NUCLEOTIDE SEQUENCE [LARGE SCALE GENOMIC DNA]</scope>
    <source>
        <strain evidence="5 6">DSM 11290</strain>
    </source>
</reference>
<name>A0A327K2B2_9HYPH</name>
<dbReference type="InterPro" id="IPR050121">
    <property type="entry name" value="Cytochrome_P450_monoxygenase"/>
</dbReference>
<organism evidence="5 6">
    <name type="scientific">Rhodobium orientis</name>
    <dbReference type="NCBI Taxonomy" id="34017"/>
    <lineage>
        <taxon>Bacteria</taxon>
        <taxon>Pseudomonadati</taxon>
        <taxon>Pseudomonadota</taxon>
        <taxon>Alphaproteobacteria</taxon>
        <taxon>Hyphomicrobiales</taxon>
        <taxon>Rhodobiaceae</taxon>
        <taxon>Rhodobium</taxon>
    </lineage>
</organism>
<comment type="cofactor">
    <cofactor evidence="1 3">
        <name>heme</name>
        <dbReference type="ChEBI" id="CHEBI:30413"/>
    </cofactor>
</comment>
<accession>A0A327K2B2</accession>
<evidence type="ECO:0000313" key="6">
    <source>
        <dbReference type="Proteomes" id="UP000249299"/>
    </source>
</evidence>
<dbReference type="Proteomes" id="UP000249299">
    <property type="component" value="Unassembled WGS sequence"/>
</dbReference>
<evidence type="ECO:0000313" key="5">
    <source>
        <dbReference type="EMBL" id="RAI29528.1"/>
    </source>
</evidence>
<dbReference type="OrthoDB" id="9764248at2"/>
<protein>
    <recommendedName>
        <fullName evidence="7">Cytochrome P450</fullName>
    </recommendedName>
</protein>
<evidence type="ECO:0000256" key="2">
    <source>
        <dbReference type="ARBA" id="ARBA00010617"/>
    </source>
</evidence>
<keyword evidence="4" id="KW-0560">Oxidoreductase</keyword>